<protein>
    <submittedName>
        <fullName evidence="1">Uncharacterized protein</fullName>
    </submittedName>
</protein>
<dbReference type="Proteomes" id="UP001217178">
    <property type="component" value="Unassembled WGS sequence"/>
</dbReference>
<dbReference type="RefSeq" id="WP_273555139.1">
    <property type="nucleotide sequence ID" value="NZ_JAQRFI010000022.1"/>
</dbReference>
<keyword evidence="2" id="KW-1185">Reference proteome</keyword>
<accession>A0ABT5LFE8</accession>
<proteinExistence type="predicted"/>
<dbReference type="EMBL" id="JAQRFI010000022">
    <property type="protein sequence ID" value="MDC9589823.1"/>
    <property type="molecule type" value="Genomic_DNA"/>
</dbReference>
<organism evidence="1 2">
    <name type="scientific">Xenorhabdus yunnanensis</name>
    <dbReference type="NCBI Taxonomy" id="3025878"/>
    <lineage>
        <taxon>Bacteria</taxon>
        <taxon>Pseudomonadati</taxon>
        <taxon>Pseudomonadota</taxon>
        <taxon>Gammaproteobacteria</taxon>
        <taxon>Enterobacterales</taxon>
        <taxon>Morganellaceae</taxon>
        <taxon>Xenorhabdus</taxon>
    </lineage>
</organism>
<gene>
    <name evidence="1" type="ORF">PSI23_11065</name>
</gene>
<name>A0ABT5LFE8_9GAMM</name>
<comment type="caution">
    <text evidence="1">The sequence shown here is derived from an EMBL/GenBank/DDBJ whole genome shotgun (WGS) entry which is preliminary data.</text>
</comment>
<evidence type="ECO:0000313" key="1">
    <source>
        <dbReference type="EMBL" id="MDC9589823.1"/>
    </source>
</evidence>
<reference evidence="1 2" key="1">
    <citation type="submission" date="2023-02" db="EMBL/GenBank/DDBJ databases">
        <title>Entomopathogenic bacteria.</title>
        <authorList>
            <person name="Machado R.A."/>
        </authorList>
    </citation>
    <scope>NUCLEOTIDE SEQUENCE [LARGE SCALE GENOMIC DNA]</scope>
    <source>
        <strain evidence="1 2">XENO-10</strain>
    </source>
</reference>
<sequence>MSKMHRHFGEIPTVTYTRSPRMTAYLLRQPKPDAEETSPVDTLIQTMQKTVKNGMQDDTTSTAFQSDQFDGVAQILGG</sequence>
<evidence type="ECO:0000313" key="2">
    <source>
        <dbReference type="Proteomes" id="UP001217178"/>
    </source>
</evidence>